<feature type="region of interest" description="Disordered" evidence="1">
    <location>
        <begin position="1"/>
        <end position="70"/>
    </location>
</feature>
<gene>
    <name evidence="2" type="primary">WBGene00304598</name>
</gene>
<proteinExistence type="predicted"/>
<feature type="region of interest" description="Disordered" evidence="1">
    <location>
        <begin position="178"/>
        <end position="201"/>
    </location>
</feature>
<dbReference type="AlphaFoldDB" id="A0A8R1Z846"/>
<evidence type="ECO:0000313" key="2">
    <source>
        <dbReference type="EnsemblMetazoa" id="PPA46819.1"/>
    </source>
</evidence>
<organism evidence="2 3">
    <name type="scientific">Pristionchus pacificus</name>
    <name type="common">Parasitic nematode worm</name>
    <dbReference type="NCBI Taxonomy" id="54126"/>
    <lineage>
        <taxon>Eukaryota</taxon>
        <taxon>Metazoa</taxon>
        <taxon>Ecdysozoa</taxon>
        <taxon>Nematoda</taxon>
        <taxon>Chromadorea</taxon>
        <taxon>Rhabditida</taxon>
        <taxon>Rhabditina</taxon>
        <taxon>Diplogasteromorpha</taxon>
        <taxon>Diplogasteroidea</taxon>
        <taxon>Neodiplogasteridae</taxon>
        <taxon>Pristionchus</taxon>
    </lineage>
</organism>
<dbReference type="EnsemblMetazoa" id="PPA46819.1">
    <property type="protein sequence ID" value="PPA46819.1"/>
    <property type="gene ID" value="WBGene00304598"/>
</dbReference>
<protein>
    <submittedName>
        <fullName evidence="2">Uncharacterized protein</fullName>
    </submittedName>
</protein>
<name>A0A8R1Z846_PRIPA</name>
<evidence type="ECO:0000313" key="3">
    <source>
        <dbReference type="Proteomes" id="UP000005239"/>
    </source>
</evidence>
<reference evidence="2" key="2">
    <citation type="submission" date="2022-06" db="UniProtKB">
        <authorList>
            <consortium name="EnsemblMetazoa"/>
        </authorList>
    </citation>
    <scope>IDENTIFICATION</scope>
    <source>
        <strain evidence="2">PS312</strain>
    </source>
</reference>
<accession>A0A8R1Z846</accession>
<sequence>SSSIGLSLPSMLKHSTTKWKGDTSMTGRDEEERDEHSGRRKVEETLITTRPSPPIGRSLDRSSSQESSMYTHTLPRHMGHRMREWNAEDDPLKFSTLQAPKTSSKFQKRKEEQRRRGLMTYEAQGSPYLSGTISRSSIDTTDRSSMLFNGSSSQSDHIIITTRNAYNQLHSFLTEEEERLSTQIEDTNDDARRSGLNQVGQ</sequence>
<feature type="compositionally biased region" description="Basic and acidic residues" evidence="1">
    <location>
        <begin position="27"/>
        <end position="44"/>
    </location>
</feature>
<keyword evidence="3" id="KW-1185">Reference proteome</keyword>
<reference evidence="3" key="1">
    <citation type="journal article" date="2008" name="Nat. Genet.">
        <title>The Pristionchus pacificus genome provides a unique perspective on nematode lifestyle and parasitism.</title>
        <authorList>
            <person name="Dieterich C."/>
            <person name="Clifton S.W."/>
            <person name="Schuster L.N."/>
            <person name="Chinwalla A."/>
            <person name="Delehaunty K."/>
            <person name="Dinkelacker I."/>
            <person name="Fulton L."/>
            <person name="Fulton R."/>
            <person name="Godfrey J."/>
            <person name="Minx P."/>
            <person name="Mitreva M."/>
            <person name="Roeseler W."/>
            <person name="Tian H."/>
            <person name="Witte H."/>
            <person name="Yang S.P."/>
            <person name="Wilson R.K."/>
            <person name="Sommer R.J."/>
        </authorList>
    </citation>
    <scope>NUCLEOTIDE SEQUENCE [LARGE SCALE GENOMIC DNA]</scope>
    <source>
        <strain evidence="3">PS312</strain>
    </source>
</reference>
<evidence type="ECO:0000256" key="1">
    <source>
        <dbReference type="SAM" id="MobiDB-lite"/>
    </source>
</evidence>
<dbReference type="Proteomes" id="UP000005239">
    <property type="component" value="Unassembled WGS sequence"/>
</dbReference>